<feature type="transmembrane region" description="Helical" evidence="1">
    <location>
        <begin position="21"/>
        <end position="42"/>
    </location>
</feature>
<dbReference type="Proteomes" id="UP000322225">
    <property type="component" value="Chromosome 11"/>
</dbReference>
<dbReference type="GeneID" id="43592033"/>
<name>A0AAJ8LR82_9TREE</name>
<evidence type="ECO:0000256" key="1">
    <source>
        <dbReference type="SAM" id="Phobius"/>
    </source>
</evidence>
<dbReference type="EMBL" id="CP144061">
    <property type="protein sequence ID" value="WWD21810.1"/>
    <property type="molecule type" value="Genomic_DNA"/>
</dbReference>
<reference evidence="2" key="1">
    <citation type="submission" date="2017-08" db="EMBL/GenBank/DDBJ databases">
        <authorList>
            <person name="Cuomo C."/>
            <person name="Billmyre B."/>
            <person name="Heitman J."/>
        </authorList>
    </citation>
    <scope>NUCLEOTIDE SEQUENCE</scope>
    <source>
        <strain evidence="2">CBS 12478</strain>
    </source>
</reference>
<keyword evidence="3" id="KW-1185">Reference proteome</keyword>
<keyword evidence="1" id="KW-0472">Membrane</keyword>
<evidence type="ECO:0000313" key="2">
    <source>
        <dbReference type="EMBL" id="WWD21810.1"/>
    </source>
</evidence>
<keyword evidence="1" id="KW-1133">Transmembrane helix</keyword>
<keyword evidence="1" id="KW-0812">Transmembrane</keyword>
<proteinExistence type="predicted"/>
<dbReference type="AlphaFoldDB" id="A0AAJ8LR82"/>
<dbReference type="RefSeq" id="XP_031857870.2">
    <property type="nucleotide sequence ID" value="XM_032007861.2"/>
</dbReference>
<reference evidence="2" key="2">
    <citation type="submission" date="2024-01" db="EMBL/GenBank/DDBJ databases">
        <title>Comparative genomics of Cryptococcus and Kwoniella reveals pathogenesis evolution and contrasting modes of karyotype evolution via chromosome fusion or intercentromeric recombination.</title>
        <authorList>
            <person name="Coelho M.A."/>
            <person name="David-Palma M."/>
            <person name="Shea T."/>
            <person name="Bowers K."/>
            <person name="McGinley-Smith S."/>
            <person name="Mohammad A.W."/>
            <person name="Gnirke A."/>
            <person name="Yurkov A.M."/>
            <person name="Nowrousian M."/>
            <person name="Sun S."/>
            <person name="Cuomo C.A."/>
            <person name="Heitman J."/>
        </authorList>
    </citation>
    <scope>NUCLEOTIDE SEQUENCE</scope>
    <source>
        <strain evidence="2">CBS 12478</strain>
    </source>
</reference>
<protein>
    <recommendedName>
        <fullName evidence="4">DUF4185 domain-containing protein</fullName>
    </recommendedName>
</protein>
<accession>A0AAJ8LR82</accession>
<gene>
    <name evidence="2" type="ORF">CI109_106298</name>
</gene>
<sequence>MLYIPVTNMSSTLRNPQTSSILAMLPLISILFGILPLLVAAAPHTVRAVTPHLASATLLGDVVDRNLQRDSCGSVKWDTRVLWTCRDTEILVNQSVPALVYNNTLAGFLTSSASYTDFEPDGTPAIIAVNNDQYGYDHELLMYGDNGQHSFYPLQPDECNSNEAGNCGDGTRFALWPSVPPTIASQGSDGTIVAYTFIRVEHITNTLGVVDPDPPTSLYRLDYSPSNQGVDETLPSVSLVEEKFWALNTFAYGDYGTVTHDGYMYLYAETSAYKIALAKVPLSSVEDKTKYQYYVGGQWSSTPPANVNDTSAYLDHPGAGGQGTYYYSELWQSFVWLGQPAASIDPDLYISTAPAPEGPWIEPYLLQTFPDGNYTLGAYSFQAHPALLKDTSSNQMYMTYTKNEAWGDNFAVYTTPLYFLEFA</sequence>
<dbReference type="KEGG" id="ksn:43592033"/>
<organism evidence="2 3">
    <name type="scientific">Kwoniella shandongensis</name>
    <dbReference type="NCBI Taxonomy" id="1734106"/>
    <lineage>
        <taxon>Eukaryota</taxon>
        <taxon>Fungi</taxon>
        <taxon>Dikarya</taxon>
        <taxon>Basidiomycota</taxon>
        <taxon>Agaricomycotina</taxon>
        <taxon>Tremellomycetes</taxon>
        <taxon>Tremellales</taxon>
        <taxon>Cryptococcaceae</taxon>
        <taxon>Kwoniella</taxon>
    </lineage>
</organism>
<evidence type="ECO:0008006" key="4">
    <source>
        <dbReference type="Google" id="ProtNLM"/>
    </source>
</evidence>
<evidence type="ECO:0000313" key="3">
    <source>
        <dbReference type="Proteomes" id="UP000322225"/>
    </source>
</evidence>